<protein>
    <submittedName>
        <fullName evidence="2">Uncharacterized protein</fullName>
    </submittedName>
</protein>
<sequence length="54" mass="5610">MPVFLIPWLLGGAIGGGSVFLLGKGADKVTKMMLIAGGLGAAFVFRDEIKGFIK</sequence>
<accession>A0ABQ2LHF4</accession>
<organism evidence="2 3">
    <name type="scientific">Iodidimonas muriae</name>
    <dbReference type="NCBI Taxonomy" id="261467"/>
    <lineage>
        <taxon>Bacteria</taxon>
        <taxon>Pseudomonadati</taxon>
        <taxon>Pseudomonadota</taxon>
        <taxon>Alphaproteobacteria</taxon>
        <taxon>Iodidimonadales</taxon>
        <taxon>Iodidimonadaceae</taxon>
        <taxon>Iodidimonas</taxon>
    </lineage>
</organism>
<proteinExistence type="predicted"/>
<name>A0ABQ2LHF4_9PROT</name>
<feature type="transmembrane region" description="Helical" evidence="1">
    <location>
        <begin position="6"/>
        <end position="23"/>
    </location>
</feature>
<evidence type="ECO:0000256" key="1">
    <source>
        <dbReference type="SAM" id="Phobius"/>
    </source>
</evidence>
<reference evidence="3" key="1">
    <citation type="journal article" date="2019" name="Int. J. Syst. Evol. Microbiol.">
        <title>The Global Catalogue of Microorganisms (GCM) 10K type strain sequencing project: providing services to taxonomists for standard genome sequencing and annotation.</title>
        <authorList>
            <consortium name="The Broad Institute Genomics Platform"/>
            <consortium name="The Broad Institute Genome Sequencing Center for Infectious Disease"/>
            <person name="Wu L."/>
            <person name="Ma J."/>
        </authorList>
    </citation>
    <scope>NUCLEOTIDE SEQUENCE [LARGE SCALE GENOMIC DNA]</scope>
    <source>
        <strain evidence="3">JCM 17843</strain>
    </source>
</reference>
<evidence type="ECO:0000313" key="2">
    <source>
        <dbReference type="EMBL" id="GGO17537.1"/>
    </source>
</evidence>
<keyword evidence="1" id="KW-1133">Transmembrane helix</keyword>
<keyword evidence="1" id="KW-0812">Transmembrane</keyword>
<gene>
    <name evidence="2" type="ORF">GCM10007972_27710</name>
</gene>
<dbReference type="EMBL" id="BMOV01000018">
    <property type="protein sequence ID" value="GGO17537.1"/>
    <property type="molecule type" value="Genomic_DNA"/>
</dbReference>
<dbReference type="Proteomes" id="UP000602381">
    <property type="component" value="Unassembled WGS sequence"/>
</dbReference>
<comment type="caution">
    <text evidence="2">The sequence shown here is derived from an EMBL/GenBank/DDBJ whole genome shotgun (WGS) entry which is preliminary data.</text>
</comment>
<dbReference type="RefSeq" id="WP_188874153.1">
    <property type="nucleotide sequence ID" value="NZ_BMOV01000018.1"/>
</dbReference>
<evidence type="ECO:0000313" key="3">
    <source>
        <dbReference type="Proteomes" id="UP000602381"/>
    </source>
</evidence>
<keyword evidence="1" id="KW-0472">Membrane</keyword>
<keyword evidence="3" id="KW-1185">Reference proteome</keyword>